<evidence type="ECO:0000313" key="1">
    <source>
        <dbReference type="EMBL" id="MBE6510986.1"/>
    </source>
</evidence>
<proteinExistence type="predicted"/>
<comment type="caution">
    <text evidence="1">The sequence shown here is derived from an EMBL/GenBank/DDBJ whole genome shotgun (WGS) entry which is preliminary data.</text>
</comment>
<name>A0A8T3VSF6_9EURY</name>
<organism evidence="1 2">
    <name type="scientific">Methanobrevibacter millerae</name>
    <dbReference type="NCBI Taxonomy" id="230361"/>
    <lineage>
        <taxon>Archaea</taxon>
        <taxon>Methanobacteriati</taxon>
        <taxon>Methanobacteriota</taxon>
        <taxon>Methanomada group</taxon>
        <taxon>Methanobacteria</taxon>
        <taxon>Methanobacteriales</taxon>
        <taxon>Methanobacteriaceae</taxon>
        <taxon>Methanobrevibacter</taxon>
    </lineage>
</organism>
<protein>
    <submittedName>
        <fullName evidence="1">Uncharacterized protein</fullName>
    </submittedName>
</protein>
<dbReference type="AlphaFoldDB" id="A0A8T3VSF6"/>
<accession>A0A8T3VSF6</accession>
<gene>
    <name evidence="1" type="ORF">E7Z74_06945</name>
</gene>
<dbReference type="Proteomes" id="UP000713479">
    <property type="component" value="Unassembled WGS sequence"/>
</dbReference>
<dbReference type="EMBL" id="SUTF01000008">
    <property type="protein sequence ID" value="MBE6510986.1"/>
    <property type="molecule type" value="Genomic_DNA"/>
</dbReference>
<reference evidence="1" key="1">
    <citation type="submission" date="2019-04" db="EMBL/GenBank/DDBJ databases">
        <title>Evolution of Biomass-Degrading Anaerobic Consortia Revealed by Metagenomics.</title>
        <authorList>
            <person name="Peng X."/>
        </authorList>
    </citation>
    <scope>NUCLEOTIDE SEQUENCE</scope>
    <source>
        <strain evidence="1">SIG13</strain>
    </source>
</reference>
<evidence type="ECO:0000313" key="2">
    <source>
        <dbReference type="Proteomes" id="UP000713479"/>
    </source>
</evidence>
<sequence length="86" mass="10070">MGQLECVSRYVEEQVSKRVEEEMNEYVKKFNQEFAEQVTREVTEKVTKENSERIAINLLNTGNNINFVAHNTNLPVNRVIELKENI</sequence>